<dbReference type="InterPro" id="IPR000073">
    <property type="entry name" value="AB_hydrolase_1"/>
</dbReference>
<dbReference type="AlphaFoldDB" id="A0A9Q8LHA3"/>
<dbReference type="PANTHER" id="PTHR43798">
    <property type="entry name" value="MONOACYLGLYCEROL LIPASE"/>
    <property type="match status" value="1"/>
</dbReference>
<name>A0A9Q8LHA3_PASFU</name>
<dbReference type="GO" id="GO:0016020">
    <property type="term" value="C:membrane"/>
    <property type="evidence" value="ECO:0007669"/>
    <property type="project" value="TreeGrafter"/>
</dbReference>
<protein>
    <recommendedName>
        <fullName evidence="1">AB hydrolase-1 domain-containing protein</fullName>
    </recommendedName>
</protein>
<reference evidence="2" key="2">
    <citation type="journal article" date="2022" name="Microb. Genom.">
        <title>A chromosome-scale genome assembly of the tomato pathogen Cladosporium fulvum reveals a compartmentalized genome architecture and the presence of a dispensable chromosome.</title>
        <authorList>
            <person name="Zaccaron A.Z."/>
            <person name="Chen L.H."/>
            <person name="Samaras A."/>
            <person name="Stergiopoulos I."/>
        </authorList>
    </citation>
    <scope>NUCLEOTIDE SEQUENCE</scope>
    <source>
        <strain evidence="2">Race5_Kim</strain>
    </source>
</reference>
<evidence type="ECO:0000259" key="1">
    <source>
        <dbReference type="Pfam" id="PF12697"/>
    </source>
</evidence>
<dbReference type="InterPro" id="IPR029058">
    <property type="entry name" value="AB_hydrolase_fold"/>
</dbReference>
<accession>A0A9Q8LHA3</accession>
<dbReference type="InterPro" id="IPR050266">
    <property type="entry name" value="AB_hydrolase_sf"/>
</dbReference>
<keyword evidence="3" id="KW-1185">Reference proteome</keyword>
<evidence type="ECO:0000313" key="2">
    <source>
        <dbReference type="EMBL" id="UJO17365.1"/>
    </source>
</evidence>
<dbReference type="KEGG" id="ffu:CLAFUR5_06109"/>
<dbReference type="SUPFAM" id="SSF53474">
    <property type="entry name" value="alpha/beta-Hydrolases"/>
    <property type="match status" value="1"/>
</dbReference>
<organism evidence="2 3">
    <name type="scientific">Passalora fulva</name>
    <name type="common">Tomato leaf mold</name>
    <name type="synonym">Cladosporium fulvum</name>
    <dbReference type="NCBI Taxonomy" id="5499"/>
    <lineage>
        <taxon>Eukaryota</taxon>
        <taxon>Fungi</taxon>
        <taxon>Dikarya</taxon>
        <taxon>Ascomycota</taxon>
        <taxon>Pezizomycotina</taxon>
        <taxon>Dothideomycetes</taxon>
        <taxon>Dothideomycetidae</taxon>
        <taxon>Mycosphaerellales</taxon>
        <taxon>Mycosphaerellaceae</taxon>
        <taxon>Fulvia</taxon>
    </lineage>
</organism>
<gene>
    <name evidence="2" type="ORF">CLAFUR5_06109</name>
</gene>
<feature type="domain" description="AB hydrolase-1" evidence="1">
    <location>
        <begin position="32"/>
        <end position="304"/>
    </location>
</feature>
<proteinExistence type="predicted"/>
<dbReference type="EMBL" id="CP090167">
    <property type="protein sequence ID" value="UJO17365.1"/>
    <property type="molecule type" value="Genomic_DNA"/>
</dbReference>
<dbReference type="Gene3D" id="3.40.50.1820">
    <property type="entry name" value="alpha/beta hydrolase"/>
    <property type="match status" value="1"/>
</dbReference>
<dbReference type="RefSeq" id="XP_047761731.1">
    <property type="nucleotide sequence ID" value="XM_047905257.1"/>
</dbReference>
<dbReference type="InterPro" id="IPR000639">
    <property type="entry name" value="Epox_hydrolase-like"/>
</dbReference>
<dbReference type="PANTHER" id="PTHR43798:SF33">
    <property type="entry name" value="HYDROLASE, PUTATIVE (AFU_ORTHOLOGUE AFUA_2G14860)-RELATED"/>
    <property type="match status" value="1"/>
</dbReference>
<dbReference type="PRINTS" id="PR00412">
    <property type="entry name" value="EPOXHYDRLASE"/>
</dbReference>
<dbReference type="OMA" id="HRIAWGT"/>
<dbReference type="OrthoDB" id="6431331at2759"/>
<dbReference type="GO" id="GO:0003824">
    <property type="term" value="F:catalytic activity"/>
    <property type="evidence" value="ECO:0007669"/>
    <property type="project" value="InterPro"/>
</dbReference>
<dbReference type="Proteomes" id="UP000756132">
    <property type="component" value="Chromosome 5"/>
</dbReference>
<dbReference type="GeneID" id="71985987"/>
<evidence type="ECO:0000313" key="3">
    <source>
        <dbReference type="Proteomes" id="UP000756132"/>
    </source>
</evidence>
<sequence length="312" mass="34793">MDLPSTFKYAGWKISFTLLEPTSPQTAQTKTIVCVHGTPWSSVVFQSIVDALQAKFSCRILLYDLPGYGQSQSYTAPMSQTPEQGLFLGDTSVSFQAKALSALLQELAIDGREGHPVSAVIAHDISGTIVLRSHLIHRCNFSNMLLMDTNAVLPWGDGFYKLARSQPQVFLQLPSNIFEAVVRAVTRSAVYDANKLDGGWEDRTVEPWIKPEGGEDLDAQQRPSSFVRQIAQANDADVAEMLDQKLYGQVRCDVKILWGEKDLWIPKEKMEQFSAMLGDRMKEFVVVPDAGHLIMIDQPERVAAEVLNWIDC</sequence>
<dbReference type="Pfam" id="PF12697">
    <property type="entry name" value="Abhydrolase_6"/>
    <property type="match status" value="1"/>
</dbReference>
<reference evidence="2" key="1">
    <citation type="submission" date="2021-12" db="EMBL/GenBank/DDBJ databases">
        <authorList>
            <person name="Zaccaron A."/>
            <person name="Stergiopoulos I."/>
        </authorList>
    </citation>
    <scope>NUCLEOTIDE SEQUENCE</scope>
    <source>
        <strain evidence="2">Race5_Kim</strain>
    </source>
</reference>